<reference evidence="23 24" key="1">
    <citation type="submission" date="2016-10" db="EMBL/GenBank/DDBJ databases">
        <authorList>
            <person name="de Groot N.N."/>
        </authorList>
    </citation>
    <scope>NUCLEOTIDE SEQUENCE [LARGE SCALE GENOMIC DNA]</scope>
    <source>
        <strain evidence="23 24">DSM 25927</strain>
    </source>
</reference>
<keyword evidence="13" id="KW-0862">Zinc</keyword>
<accession>A0A1H9HE38</accession>
<evidence type="ECO:0000256" key="18">
    <source>
        <dbReference type="ARBA" id="ARBA00023228"/>
    </source>
</evidence>
<feature type="domain" description="Peptidase M28" evidence="22">
    <location>
        <begin position="253"/>
        <end position="437"/>
    </location>
</feature>
<keyword evidence="8" id="KW-0645">Protease</keyword>
<keyword evidence="9" id="KW-0479">Metal-binding</keyword>
<keyword evidence="12" id="KW-0256">Endoplasmic reticulum</keyword>
<dbReference type="SUPFAM" id="SSF53187">
    <property type="entry name" value="Zn-dependent exopeptidases"/>
    <property type="match status" value="1"/>
</dbReference>
<name>A0A1H9HE38_9GAMM</name>
<keyword evidence="15" id="KW-0482">Metalloprotease</keyword>
<evidence type="ECO:0000313" key="23">
    <source>
        <dbReference type="EMBL" id="SEQ60599.1"/>
    </source>
</evidence>
<evidence type="ECO:0000256" key="19">
    <source>
        <dbReference type="ARBA" id="ARBA00025833"/>
    </source>
</evidence>
<evidence type="ECO:0000256" key="4">
    <source>
        <dbReference type="ARBA" id="ARBA00004613"/>
    </source>
</evidence>
<dbReference type="InterPro" id="IPR039866">
    <property type="entry name" value="CPQ"/>
</dbReference>
<dbReference type="GO" id="GO:0005576">
    <property type="term" value="C:extracellular region"/>
    <property type="evidence" value="ECO:0007669"/>
    <property type="project" value="UniProtKB-SubCell"/>
</dbReference>
<gene>
    <name evidence="23" type="ORF">SAMN04488038_108138</name>
</gene>
<keyword evidence="17" id="KW-0325">Glycoprotein</keyword>
<feature type="signal peptide" evidence="21">
    <location>
        <begin position="1"/>
        <end position="21"/>
    </location>
</feature>
<dbReference type="GO" id="GO:0046872">
    <property type="term" value="F:metal ion binding"/>
    <property type="evidence" value="ECO:0007669"/>
    <property type="project" value="UniProtKB-KW"/>
</dbReference>
<dbReference type="Proteomes" id="UP000199233">
    <property type="component" value="Unassembled WGS sequence"/>
</dbReference>
<dbReference type="GO" id="GO:0005764">
    <property type="term" value="C:lysosome"/>
    <property type="evidence" value="ECO:0007669"/>
    <property type="project" value="UniProtKB-SubCell"/>
</dbReference>
<dbReference type="GO" id="GO:0006508">
    <property type="term" value="P:proteolysis"/>
    <property type="evidence" value="ECO:0007669"/>
    <property type="project" value="UniProtKB-KW"/>
</dbReference>
<dbReference type="OrthoDB" id="9769665at2"/>
<evidence type="ECO:0000256" key="8">
    <source>
        <dbReference type="ARBA" id="ARBA00022670"/>
    </source>
</evidence>
<evidence type="ECO:0000256" key="1">
    <source>
        <dbReference type="ARBA" id="ARBA00004240"/>
    </source>
</evidence>
<dbReference type="STRING" id="489703.SAMN04488038_108138"/>
<organism evidence="23 24">
    <name type="scientific">Solimonas aquatica</name>
    <dbReference type="NCBI Taxonomy" id="489703"/>
    <lineage>
        <taxon>Bacteria</taxon>
        <taxon>Pseudomonadati</taxon>
        <taxon>Pseudomonadota</taxon>
        <taxon>Gammaproteobacteria</taxon>
        <taxon>Nevskiales</taxon>
        <taxon>Nevskiaceae</taxon>
        <taxon>Solimonas</taxon>
    </lineage>
</organism>
<keyword evidence="18" id="KW-0458">Lysosome</keyword>
<feature type="chain" id="PRO_5011577094" description="Carboxypeptidase Q" evidence="21">
    <location>
        <begin position="22"/>
        <end position="456"/>
    </location>
</feature>
<keyword evidence="24" id="KW-1185">Reference proteome</keyword>
<evidence type="ECO:0000256" key="12">
    <source>
        <dbReference type="ARBA" id="ARBA00022824"/>
    </source>
</evidence>
<evidence type="ECO:0000256" key="10">
    <source>
        <dbReference type="ARBA" id="ARBA00022729"/>
    </source>
</evidence>
<dbReference type="RefSeq" id="WP_093286034.1">
    <property type="nucleotide sequence ID" value="NZ_FOFS01000008.1"/>
</dbReference>
<comment type="subunit">
    <text evidence="19">Homodimer. The monomeric form is inactive while the homodimer is active.</text>
</comment>
<dbReference type="PANTHER" id="PTHR12053">
    <property type="entry name" value="PROTEASE FAMILY M28 PLASMA GLUTAMATE CARBOXYPEPTIDASE-RELATED"/>
    <property type="match status" value="1"/>
</dbReference>
<keyword evidence="14" id="KW-0333">Golgi apparatus</keyword>
<sequence>MRARRALLALALCGLMTVALAADKTLDTLQQRALQDAYAEGLVTRLINEVGPRFSGSEGYERALIWAFRSMEDAGFKNVHGEPVIQPRWVRGATRVELLTDNEPLPLSAVALGGSVGTDARGIEAEVVRVGSLEELRALKPAQLRGRIVFMDLSMRRSSDASGYGEAYPVRAHGPAEAGRRGAAAYLMRNLSTAADDAPHTGSTDYEDAPRIPALALSNLAADRLAAVVKAGGASVAIHLDARELGAVNSAYVVGELPGKSDEIVLLGAHLDSWDITPGAEDDGAGVAIVTAALRQLVKLGKKPRRTIRVVLYANEEFGLSGAKAYAEAHAGELGRHVLAMEADLGSGRVLKLMDGLGENNAALRAAAFAVVAPLGVAPGEATRHGGSDIAPLTAAGVPLLGPRQDASRYFDVHHSANDTLDHLDRAGLRQNVAVYASLAWLVADWPQPIARLPAE</sequence>
<dbReference type="Gene3D" id="3.40.630.10">
    <property type="entry name" value="Zn peptidases"/>
    <property type="match status" value="1"/>
</dbReference>
<evidence type="ECO:0000256" key="7">
    <source>
        <dbReference type="ARBA" id="ARBA00022645"/>
    </source>
</evidence>
<evidence type="ECO:0000256" key="3">
    <source>
        <dbReference type="ARBA" id="ARBA00004555"/>
    </source>
</evidence>
<evidence type="ECO:0000256" key="13">
    <source>
        <dbReference type="ARBA" id="ARBA00022833"/>
    </source>
</evidence>
<evidence type="ECO:0000256" key="17">
    <source>
        <dbReference type="ARBA" id="ARBA00023180"/>
    </source>
</evidence>
<dbReference type="PANTHER" id="PTHR12053:SF3">
    <property type="entry name" value="CARBOXYPEPTIDASE Q"/>
    <property type="match status" value="1"/>
</dbReference>
<keyword evidence="6" id="KW-0964">Secreted</keyword>
<keyword evidence="16" id="KW-0865">Zymogen</keyword>
<keyword evidence="7" id="KW-0121">Carboxypeptidase</keyword>
<dbReference type="Pfam" id="PF04389">
    <property type="entry name" value="Peptidase_M28"/>
    <property type="match status" value="1"/>
</dbReference>
<comment type="subcellular location">
    <subcellularLocation>
        <location evidence="1">Endoplasmic reticulum</location>
    </subcellularLocation>
    <subcellularLocation>
        <location evidence="3">Golgi apparatus</location>
    </subcellularLocation>
    <subcellularLocation>
        <location evidence="2">Lysosome</location>
    </subcellularLocation>
    <subcellularLocation>
        <location evidence="4">Secreted</location>
    </subcellularLocation>
</comment>
<evidence type="ECO:0000256" key="9">
    <source>
        <dbReference type="ARBA" id="ARBA00022723"/>
    </source>
</evidence>
<dbReference type="AlphaFoldDB" id="A0A1H9HE38"/>
<protein>
    <recommendedName>
        <fullName evidence="5">Carboxypeptidase Q</fullName>
    </recommendedName>
    <alternativeName>
        <fullName evidence="20">Plasma glutamate carboxypeptidase</fullName>
    </alternativeName>
</protein>
<evidence type="ECO:0000313" key="24">
    <source>
        <dbReference type="Proteomes" id="UP000199233"/>
    </source>
</evidence>
<evidence type="ECO:0000256" key="11">
    <source>
        <dbReference type="ARBA" id="ARBA00022801"/>
    </source>
</evidence>
<evidence type="ECO:0000256" key="15">
    <source>
        <dbReference type="ARBA" id="ARBA00023049"/>
    </source>
</evidence>
<evidence type="ECO:0000259" key="22">
    <source>
        <dbReference type="Pfam" id="PF04389"/>
    </source>
</evidence>
<proteinExistence type="predicted"/>
<dbReference type="GO" id="GO:0004180">
    <property type="term" value="F:carboxypeptidase activity"/>
    <property type="evidence" value="ECO:0007669"/>
    <property type="project" value="UniProtKB-KW"/>
</dbReference>
<dbReference type="InterPro" id="IPR007484">
    <property type="entry name" value="Peptidase_M28"/>
</dbReference>
<evidence type="ECO:0000256" key="5">
    <source>
        <dbReference type="ARBA" id="ARBA00014116"/>
    </source>
</evidence>
<evidence type="ECO:0000256" key="14">
    <source>
        <dbReference type="ARBA" id="ARBA00023034"/>
    </source>
</evidence>
<evidence type="ECO:0000256" key="21">
    <source>
        <dbReference type="SAM" id="SignalP"/>
    </source>
</evidence>
<evidence type="ECO:0000256" key="16">
    <source>
        <dbReference type="ARBA" id="ARBA00023145"/>
    </source>
</evidence>
<evidence type="ECO:0000256" key="2">
    <source>
        <dbReference type="ARBA" id="ARBA00004371"/>
    </source>
</evidence>
<evidence type="ECO:0000256" key="20">
    <source>
        <dbReference type="ARBA" id="ARBA00033328"/>
    </source>
</evidence>
<dbReference type="GO" id="GO:0070573">
    <property type="term" value="F:metallodipeptidase activity"/>
    <property type="evidence" value="ECO:0007669"/>
    <property type="project" value="InterPro"/>
</dbReference>
<keyword evidence="11" id="KW-0378">Hydrolase</keyword>
<evidence type="ECO:0000256" key="6">
    <source>
        <dbReference type="ARBA" id="ARBA00022525"/>
    </source>
</evidence>
<keyword evidence="10 21" id="KW-0732">Signal</keyword>
<dbReference type="Gene3D" id="3.50.30.30">
    <property type="match status" value="1"/>
</dbReference>
<dbReference type="EMBL" id="FOFS01000008">
    <property type="protein sequence ID" value="SEQ60599.1"/>
    <property type="molecule type" value="Genomic_DNA"/>
</dbReference>